<feature type="domain" description="YncI copper-binding" evidence="2">
    <location>
        <begin position="21"/>
        <end position="155"/>
    </location>
</feature>
<keyword evidence="4" id="KW-1185">Reference proteome</keyword>
<evidence type="ECO:0000259" key="2">
    <source>
        <dbReference type="Pfam" id="PF07987"/>
    </source>
</evidence>
<sequence length="167" mass="17642">MNRFAPLASLLALLGAAASAHVTLEYPAAPADSGYKASFKVGHGCGEFATRQLVVDVPAGVKGVHPMPKAGWALAVDSAGGEVSRVTWTAKTRDDMLASAFYDEFVLVARLPSQAGTLYWPVRQVCETGRADWVEVPRPGQSLHELKSPAAALEVLPGAGDEHGHMH</sequence>
<dbReference type="CDD" id="cd08545">
    <property type="entry name" value="YcnI_like"/>
    <property type="match status" value="1"/>
</dbReference>
<dbReference type="EMBL" id="JABBFX010000001">
    <property type="protein sequence ID" value="NML42799.1"/>
    <property type="molecule type" value="Genomic_DNA"/>
</dbReference>
<protein>
    <submittedName>
        <fullName evidence="3">YcnI family protein</fullName>
    </submittedName>
</protein>
<evidence type="ECO:0000313" key="4">
    <source>
        <dbReference type="Proteomes" id="UP000541185"/>
    </source>
</evidence>
<feature type="chain" id="PRO_5032283466" evidence="1">
    <location>
        <begin position="21"/>
        <end position="167"/>
    </location>
</feature>
<dbReference type="RefSeq" id="WP_169417051.1">
    <property type="nucleotide sequence ID" value="NZ_JABBFX010000001.1"/>
</dbReference>
<dbReference type="InterPro" id="IPR012533">
    <property type="entry name" value="YcnI-copper_dom"/>
</dbReference>
<dbReference type="Gene3D" id="2.60.40.2230">
    <property type="entry name" value="Uncharacterised protein YcnI-like PF07987, DUF1775"/>
    <property type="match status" value="1"/>
</dbReference>
<evidence type="ECO:0000313" key="3">
    <source>
        <dbReference type="EMBL" id="NML42799.1"/>
    </source>
</evidence>
<name>A0A848GZS6_9BURK</name>
<comment type="caution">
    <text evidence="3">The sequence shown here is derived from an EMBL/GenBank/DDBJ whole genome shotgun (WGS) entry which is preliminary data.</text>
</comment>
<feature type="signal peptide" evidence="1">
    <location>
        <begin position="1"/>
        <end position="20"/>
    </location>
</feature>
<organism evidence="3 4">
    <name type="scientific">Ramlibacter agri</name>
    <dbReference type="NCBI Taxonomy" id="2728837"/>
    <lineage>
        <taxon>Bacteria</taxon>
        <taxon>Pseudomonadati</taxon>
        <taxon>Pseudomonadota</taxon>
        <taxon>Betaproteobacteria</taxon>
        <taxon>Burkholderiales</taxon>
        <taxon>Comamonadaceae</taxon>
        <taxon>Ramlibacter</taxon>
    </lineage>
</organism>
<proteinExistence type="predicted"/>
<gene>
    <name evidence="3" type="ORF">HHL11_03480</name>
</gene>
<dbReference type="Pfam" id="PF07987">
    <property type="entry name" value="DUF1775"/>
    <property type="match status" value="1"/>
</dbReference>
<reference evidence="3 4" key="1">
    <citation type="submission" date="2020-04" db="EMBL/GenBank/DDBJ databases">
        <title>Ramlibacter sp. G-1-2-2 isolated from soil.</title>
        <authorList>
            <person name="Dahal R.H."/>
        </authorList>
    </citation>
    <scope>NUCLEOTIDE SEQUENCE [LARGE SCALE GENOMIC DNA]</scope>
    <source>
        <strain evidence="3 4">G-1-2-2</strain>
    </source>
</reference>
<dbReference type="Proteomes" id="UP000541185">
    <property type="component" value="Unassembled WGS sequence"/>
</dbReference>
<keyword evidence="1" id="KW-0732">Signal</keyword>
<evidence type="ECO:0000256" key="1">
    <source>
        <dbReference type="SAM" id="SignalP"/>
    </source>
</evidence>
<accession>A0A848GZS6</accession>
<dbReference type="InterPro" id="IPR038507">
    <property type="entry name" value="YcnI-like_sf"/>
</dbReference>
<dbReference type="AlphaFoldDB" id="A0A848GZS6"/>